<keyword evidence="1" id="KW-0472">Membrane</keyword>
<evidence type="ECO:0000313" key="3">
    <source>
        <dbReference type="Proteomes" id="UP000763447"/>
    </source>
</evidence>
<accession>A0ABX1KZ19</accession>
<gene>
    <name evidence="2" type="ORF">HC026_09830</name>
</gene>
<dbReference type="Proteomes" id="UP000763447">
    <property type="component" value="Unassembled WGS sequence"/>
</dbReference>
<sequence length="46" mass="5058">MNAQEYVYFGHCLVDGFIGLIALAGVSGLAWMIHEAIKDPHDFFGC</sequence>
<feature type="transmembrane region" description="Helical" evidence="1">
    <location>
        <begin position="6"/>
        <end position="33"/>
    </location>
</feature>
<name>A0ABX1KZ19_9LACO</name>
<comment type="caution">
    <text evidence="2">The sequence shown here is derived from an EMBL/GenBank/DDBJ whole genome shotgun (WGS) entry which is preliminary data.</text>
</comment>
<dbReference type="EMBL" id="JAAXLJ010000020">
    <property type="protein sequence ID" value="NLR19199.1"/>
    <property type="molecule type" value="Genomic_DNA"/>
</dbReference>
<keyword evidence="3" id="KW-1185">Reference proteome</keyword>
<dbReference type="RefSeq" id="WP_168925790.1">
    <property type="nucleotide sequence ID" value="NZ_JAAXLJ010000020.1"/>
</dbReference>
<proteinExistence type="predicted"/>
<protein>
    <submittedName>
        <fullName evidence="2">Uncharacterized protein</fullName>
    </submittedName>
</protein>
<evidence type="ECO:0000313" key="2">
    <source>
        <dbReference type="EMBL" id="NLR19199.1"/>
    </source>
</evidence>
<reference evidence="2 3" key="1">
    <citation type="submission" date="2020-04" db="EMBL/GenBank/DDBJ databases">
        <title>A novel species of genus Lactobacillus that was isolated from fermented food Zha-chili.</title>
        <authorList>
            <person name="Zhang Z."/>
        </authorList>
    </citation>
    <scope>NUCLEOTIDE SEQUENCE [LARGE SCALE GENOMIC DNA]</scope>
    <source>
        <strain evidence="3">HBUAS51383</strain>
    </source>
</reference>
<evidence type="ECO:0000256" key="1">
    <source>
        <dbReference type="SAM" id="Phobius"/>
    </source>
</evidence>
<keyword evidence="1" id="KW-0812">Transmembrane</keyword>
<organism evidence="2 3">
    <name type="scientific">Secundilactobacillus angelensis</name>
    <dbReference type="NCBI Taxonomy" id="2722706"/>
    <lineage>
        <taxon>Bacteria</taxon>
        <taxon>Bacillati</taxon>
        <taxon>Bacillota</taxon>
        <taxon>Bacilli</taxon>
        <taxon>Lactobacillales</taxon>
        <taxon>Lactobacillaceae</taxon>
        <taxon>Secundilactobacillus</taxon>
    </lineage>
</organism>
<keyword evidence="1" id="KW-1133">Transmembrane helix</keyword>